<comment type="caution">
    <text evidence="1">The sequence shown here is derived from an EMBL/GenBank/DDBJ whole genome shotgun (WGS) entry which is preliminary data.</text>
</comment>
<evidence type="ECO:0000313" key="1">
    <source>
        <dbReference type="EMBL" id="GAH44884.1"/>
    </source>
</evidence>
<gene>
    <name evidence="1" type="ORF">S03H2_19324</name>
</gene>
<organism evidence="1">
    <name type="scientific">marine sediment metagenome</name>
    <dbReference type="NCBI Taxonomy" id="412755"/>
    <lineage>
        <taxon>unclassified sequences</taxon>
        <taxon>metagenomes</taxon>
        <taxon>ecological metagenomes</taxon>
    </lineage>
</organism>
<protein>
    <submittedName>
        <fullName evidence="1">Uncharacterized protein</fullName>
    </submittedName>
</protein>
<accession>X1GTE7</accession>
<proteinExistence type="predicted"/>
<feature type="non-terminal residue" evidence="1">
    <location>
        <position position="37"/>
    </location>
</feature>
<dbReference type="EMBL" id="BARU01010084">
    <property type="protein sequence ID" value="GAH44884.1"/>
    <property type="molecule type" value="Genomic_DNA"/>
</dbReference>
<name>X1GTE7_9ZZZZ</name>
<sequence>MNFAEHDEEGNAHGDTMILGFGRKGVCEIHLEVFKEK</sequence>
<dbReference type="AlphaFoldDB" id="X1GTE7"/>
<reference evidence="1" key="1">
    <citation type="journal article" date="2014" name="Front. Microbiol.">
        <title>High frequency of phylogenetically diverse reductive dehalogenase-homologous genes in deep subseafloor sedimentary metagenomes.</title>
        <authorList>
            <person name="Kawai M."/>
            <person name="Futagami T."/>
            <person name="Toyoda A."/>
            <person name="Takaki Y."/>
            <person name="Nishi S."/>
            <person name="Hori S."/>
            <person name="Arai W."/>
            <person name="Tsubouchi T."/>
            <person name="Morono Y."/>
            <person name="Uchiyama I."/>
            <person name="Ito T."/>
            <person name="Fujiyama A."/>
            <person name="Inagaki F."/>
            <person name="Takami H."/>
        </authorList>
    </citation>
    <scope>NUCLEOTIDE SEQUENCE</scope>
    <source>
        <strain evidence="1">Expedition CK06-06</strain>
    </source>
</reference>